<comment type="caution">
    <text evidence="1">The sequence shown here is derived from an EMBL/GenBank/DDBJ whole genome shotgun (WGS) entry which is preliminary data.</text>
</comment>
<reference evidence="1 2" key="1">
    <citation type="submission" date="2016-07" db="EMBL/GenBank/DDBJ databases">
        <title>Pervasive Adenine N6-methylation of Active Genes in Fungi.</title>
        <authorList>
            <consortium name="DOE Joint Genome Institute"/>
            <person name="Mondo S.J."/>
            <person name="Dannebaum R.O."/>
            <person name="Kuo R.C."/>
            <person name="Labutti K."/>
            <person name="Haridas S."/>
            <person name="Kuo A."/>
            <person name="Salamov A."/>
            <person name="Ahrendt S.R."/>
            <person name="Lipzen A."/>
            <person name="Sullivan W."/>
            <person name="Andreopoulos W.B."/>
            <person name="Clum A."/>
            <person name="Lindquist E."/>
            <person name="Daum C."/>
            <person name="Ramamoorthy G.K."/>
            <person name="Gryganskyi A."/>
            <person name="Culley D."/>
            <person name="Magnuson J.K."/>
            <person name="James T.Y."/>
            <person name="O'Malley M.A."/>
            <person name="Stajich J.E."/>
            <person name="Spatafora J.W."/>
            <person name="Visel A."/>
            <person name="Grigoriev I.V."/>
        </authorList>
    </citation>
    <scope>NUCLEOTIDE SEQUENCE [LARGE SCALE GENOMIC DNA]</scope>
    <source>
        <strain evidence="1 2">JEL800</strain>
    </source>
</reference>
<protein>
    <submittedName>
        <fullName evidence="1">Uncharacterized protein</fullName>
    </submittedName>
</protein>
<sequence>MRIAKSFDSCAKKSGVCVCVVVLALHKWRRAPPFAFFCHFVVPEYTLLIEFRNQEKRRQACLDSLMKVRHEVV</sequence>
<dbReference type="AlphaFoldDB" id="A0A1Y2C608"/>
<evidence type="ECO:0000313" key="2">
    <source>
        <dbReference type="Proteomes" id="UP000193642"/>
    </source>
</evidence>
<keyword evidence="2" id="KW-1185">Reference proteome</keyword>
<dbReference type="EMBL" id="MCGO01000028">
    <property type="protein sequence ID" value="ORY42471.1"/>
    <property type="molecule type" value="Genomic_DNA"/>
</dbReference>
<dbReference type="Proteomes" id="UP000193642">
    <property type="component" value="Unassembled WGS sequence"/>
</dbReference>
<accession>A0A1Y2C608</accession>
<organism evidence="1 2">
    <name type="scientific">Rhizoclosmatium globosum</name>
    <dbReference type="NCBI Taxonomy" id="329046"/>
    <lineage>
        <taxon>Eukaryota</taxon>
        <taxon>Fungi</taxon>
        <taxon>Fungi incertae sedis</taxon>
        <taxon>Chytridiomycota</taxon>
        <taxon>Chytridiomycota incertae sedis</taxon>
        <taxon>Chytridiomycetes</taxon>
        <taxon>Chytridiales</taxon>
        <taxon>Chytriomycetaceae</taxon>
        <taxon>Rhizoclosmatium</taxon>
    </lineage>
</organism>
<evidence type="ECO:0000313" key="1">
    <source>
        <dbReference type="EMBL" id="ORY42471.1"/>
    </source>
</evidence>
<name>A0A1Y2C608_9FUNG</name>
<proteinExistence type="predicted"/>
<gene>
    <name evidence="1" type="ORF">BCR33DRAFT_295631</name>
</gene>